<gene>
    <name evidence="9" type="ORF">FD12_GL000992</name>
</gene>
<keyword evidence="4" id="KW-0762">Sugar transport</keyword>
<feature type="transmembrane region" description="Helical" evidence="8">
    <location>
        <begin position="75"/>
        <end position="91"/>
    </location>
</feature>
<feature type="transmembrane region" description="Helical" evidence="8">
    <location>
        <begin position="168"/>
        <end position="185"/>
    </location>
</feature>
<feature type="transmembrane region" description="Helical" evidence="8">
    <location>
        <begin position="112"/>
        <end position="131"/>
    </location>
</feature>
<evidence type="ECO:0000256" key="7">
    <source>
        <dbReference type="ARBA" id="ARBA00023136"/>
    </source>
</evidence>
<keyword evidence="5 8" id="KW-0812">Transmembrane</keyword>
<feature type="transmembrane region" description="Helical" evidence="8">
    <location>
        <begin position="137"/>
        <end position="156"/>
    </location>
</feature>
<sequence length="306" mass="32776">MKLYDGLLSYFNKNKTGVNVLNILLLLLPALGWGLLPPVVAKLGGKPANEILGTAVGTLIASVGVFIVLRPQITLSSFLLAAFAGAFWIVGQVGQYQGYHNIGVSQTMPISTGLQLVGTSLIGVFVFGEWSTVIEKVFGALGVLLLIIGIWLTSITDSKGSQANEKQRINTIIMLILTSAGYWVYNSIPRGLSESGLAIFLPESIGMVLAVIIYIAFTKQGNVFKEKTSWRNVLGGLIFSFAAVTYILSVKANGVNTAFVVSQVSVVISTLLGMVWMHEAKSRRELTYTMAGLVLIVAGAVITTIF</sequence>
<evidence type="ECO:0000256" key="2">
    <source>
        <dbReference type="ARBA" id="ARBA00006117"/>
    </source>
</evidence>
<dbReference type="Proteomes" id="UP000051977">
    <property type="component" value="Unassembled WGS sequence"/>
</dbReference>
<evidence type="ECO:0000256" key="4">
    <source>
        <dbReference type="ARBA" id="ARBA00022597"/>
    </source>
</evidence>
<evidence type="ECO:0000256" key="6">
    <source>
        <dbReference type="ARBA" id="ARBA00022989"/>
    </source>
</evidence>
<evidence type="ECO:0000256" key="1">
    <source>
        <dbReference type="ARBA" id="ARBA00004651"/>
    </source>
</evidence>
<feature type="transmembrane region" description="Helical" evidence="8">
    <location>
        <begin position="197"/>
        <end position="217"/>
    </location>
</feature>
<keyword evidence="3" id="KW-0813">Transport</keyword>
<keyword evidence="7 8" id="KW-0472">Membrane</keyword>
<dbReference type="PANTHER" id="PTHR16119">
    <property type="entry name" value="TRANSMEMBRANE PROTEIN 144"/>
    <property type="match status" value="1"/>
</dbReference>
<accession>A0ABR5PA91</accession>
<dbReference type="Pfam" id="PF06800">
    <property type="entry name" value="Sugar_transport"/>
    <property type="match status" value="1"/>
</dbReference>
<dbReference type="PANTHER" id="PTHR16119:SF17">
    <property type="entry name" value="TRANSMEMBRANE PROTEIN 144"/>
    <property type="match status" value="1"/>
</dbReference>
<dbReference type="CDD" id="cd23110">
    <property type="entry name" value="GRP"/>
    <property type="match status" value="1"/>
</dbReference>
<feature type="transmembrane region" description="Helical" evidence="8">
    <location>
        <begin position="229"/>
        <end position="249"/>
    </location>
</feature>
<evidence type="ECO:0000313" key="10">
    <source>
        <dbReference type="Proteomes" id="UP000051977"/>
    </source>
</evidence>
<keyword evidence="10" id="KW-1185">Reference proteome</keyword>
<feature type="transmembrane region" description="Helical" evidence="8">
    <location>
        <begin position="51"/>
        <end position="69"/>
    </location>
</feature>
<dbReference type="Gene3D" id="1.10.3730.20">
    <property type="match status" value="1"/>
</dbReference>
<evidence type="ECO:0000256" key="3">
    <source>
        <dbReference type="ARBA" id="ARBA00022448"/>
    </source>
</evidence>
<comment type="caution">
    <text evidence="9">The sequence shown here is derived from an EMBL/GenBank/DDBJ whole genome shotgun (WGS) entry which is preliminary data.</text>
</comment>
<evidence type="ECO:0000256" key="5">
    <source>
        <dbReference type="ARBA" id="ARBA00022692"/>
    </source>
</evidence>
<comment type="similarity">
    <text evidence="2">Belongs to the GRP transporter (TC 2.A.7.5) family.</text>
</comment>
<dbReference type="InterPro" id="IPR010651">
    <property type="entry name" value="Sugar_transport"/>
</dbReference>
<evidence type="ECO:0000313" key="9">
    <source>
        <dbReference type="EMBL" id="KRL14952.1"/>
    </source>
</evidence>
<protein>
    <submittedName>
        <fullName evidence="9">Glucose uptake protein GlcU</fullName>
    </submittedName>
</protein>
<feature type="transmembrane region" description="Helical" evidence="8">
    <location>
        <begin position="255"/>
        <end position="276"/>
    </location>
</feature>
<dbReference type="SUPFAM" id="SSF103481">
    <property type="entry name" value="Multidrug resistance efflux transporter EmrE"/>
    <property type="match status" value="2"/>
</dbReference>
<evidence type="ECO:0000256" key="8">
    <source>
        <dbReference type="SAM" id="Phobius"/>
    </source>
</evidence>
<name>A0ABR5PA91_9LACO</name>
<proteinExistence type="inferred from homology"/>
<keyword evidence="6 8" id="KW-1133">Transmembrane helix</keyword>
<reference evidence="9 10" key="1">
    <citation type="journal article" date="2015" name="Genome Announc.">
        <title>Expanding the biotechnology potential of lactobacilli through comparative genomics of 213 strains and associated genera.</title>
        <authorList>
            <person name="Sun Z."/>
            <person name="Harris H.M."/>
            <person name="McCann A."/>
            <person name="Guo C."/>
            <person name="Argimon S."/>
            <person name="Zhang W."/>
            <person name="Yang X."/>
            <person name="Jeffery I.B."/>
            <person name="Cooney J.C."/>
            <person name="Kagawa T.F."/>
            <person name="Liu W."/>
            <person name="Song Y."/>
            <person name="Salvetti E."/>
            <person name="Wrobel A."/>
            <person name="Rasinkangas P."/>
            <person name="Parkhill J."/>
            <person name="Rea M.C."/>
            <person name="O'Sullivan O."/>
            <person name="Ritari J."/>
            <person name="Douillard F.P."/>
            <person name="Paul Ross R."/>
            <person name="Yang R."/>
            <person name="Briner A.E."/>
            <person name="Felis G.E."/>
            <person name="de Vos W.M."/>
            <person name="Barrangou R."/>
            <person name="Klaenhammer T.R."/>
            <person name="Caufield P.W."/>
            <person name="Cui Y."/>
            <person name="Zhang H."/>
            <person name="O'Toole P.W."/>
        </authorList>
    </citation>
    <scope>NUCLEOTIDE SEQUENCE [LARGE SCALE GENOMIC DNA]</scope>
    <source>
        <strain evidence="9 10">DSM 19907</strain>
    </source>
</reference>
<organism evidence="9 10">
    <name type="scientific">Lentilactobacillus rapi DSM 19907 = JCM 15042</name>
    <dbReference type="NCBI Taxonomy" id="1423795"/>
    <lineage>
        <taxon>Bacteria</taxon>
        <taxon>Bacillati</taxon>
        <taxon>Bacillota</taxon>
        <taxon>Bacilli</taxon>
        <taxon>Lactobacillales</taxon>
        <taxon>Lactobacillaceae</taxon>
        <taxon>Lentilactobacillus</taxon>
    </lineage>
</organism>
<dbReference type="EMBL" id="AZEI01000082">
    <property type="protein sequence ID" value="KRL14952.1"/>
    <property type="molecule type" value="Genomic_DNA"/>
</dbReference>
<feature type="transmembrane region" description="Helical" evidence="8">
    <location>
        <begin position="288"/>
        <end position="305"/>
    </location>
</feature>
<dbReference type="InterPro" id="IPR037185">
    <property type="entry name" value="EmrE-like"/>
</dbReference>
<comment type="subcellular location">
    <subcellularLocation>
        <location evidence="1">Cell membrane</location>
        <topology evidence="1">Multi-pass membrane protein</topology>
    </subcellularLocation>
</comment>
<feature type="transmembrane region" description="Helical" evidence="8">
    <location>
        <begin position="20"/>
        <end position="39"/>
    </location>
</feature>